<dbReference type="AlphaFoldDB" id="A0A1Q5PYG6"/>
<proteinExistence type="predicted"/>
<organism evidence="1 2">
    <name type="scientific">Buchananella hordeovulneris</name>
    <dbReference type="NCBI Taxonomy" id="52770"/>
    <lineage>
        <taxon>Bacteria</taxon>
        <taxon>Bacillati</taxon>
        <taxon>Actinomycetota</taxon>
        <taxon>Actinomycetes</taxon>
        <taxon>Actinomycetales</taxon>
        <taxon>Actinomycetaceae</taxon>
        <taxon>Buchananella</taxon>
    </lineage>
</organism>
<protein>
    <recommendedName>
        <fullName evidence="3">WXG100 family type VII secretion target</fullName>
    </recommendedName>
</protein>
<sequence length="99" mass="10725">MSEQYGYTPEEMRNIGRKLKETQAEIQGKVQEALTAVNGLIGSGFTTAVASGAYSDKFTELKEGLIQVNEGMGPLGDFLTQYASSVEELDQQMGQSLRG</sequence>
<name>A0A1Q5PYG6_9ACTO</name>
<dbReference type="EMBL" id="MQVS01000001">
    <property type="protein sequence ID" value="OKL52567.1"/>
    <property type="molecule type" value="Genomic_DNA"/>
</dbReference>
<dbReference type="STRING" id="52770.BSZ40_00090"/>
<evidence type="ECO:0008006" key="3">
    <source>
        <dbReference type="Google" id="ProtNLM"/>
    </source>
</evidence>
<dbReference type="Proteomes" id="UP000185612">
    <property type="component" value="Unassembled WGS sequence"/>
</dbReference>
<dbReference type="OrthoDB" id="3268062at2"/>
<dbReference type="InterPro" id="IPR010310">
    <property type="entry name" value="T7SS_ESAT-6-like"/>
</dbReference>
<dbReference type="Gene3D" id="1.10.287.1060">
    <property type="entry name" value="ESAT-6-like"/>
    <property type="match status" value="1"/>
</dbReference>
<evidence type="ECO:0000313" key="1">
    <source>
        <dbReference type="EMBL" id="OKL52567.1"/>
    </source>
</evidence>
<dbReference type="RefSeq" id="WP_073822060.1">
    <property type="nucleotide sequence ID" value="NZ_JAUNKL010000017.1"/>
</dbReference>
<accession>A0A1Q5PYG6</accession>
<gene>
    <name evidence="1" type="ORF">BSZ40_00090</name>
</gene>
<reference evidence="2" key="1">
    <citation type="submission" date="2016-12" db="EMBL/GenBank/DDBJ databases">
        <authorList>
            <person name="Meng X."/>
        </authorList>
    </citation>
    <scope>NUCLEOTIDE SEQUENCE [LARGE SCALE GENOMIC DNA]</scope>
    <source>
        <strain evidence="2">DSM 20732</strain>
    </source>
</reference>
<dbReference type="Pfam" id="PF06013">
    <property type="entry name" value="WXG100"/>
    <property type="match status" value="1"/>
</dbReference>
<evidence type="ECO:0000313" key="2">
    <source>
        <dbReference type="Proteomes" id="UP000185612"/>
    </source>
</evidence>
<dbReference type="InterPro" id="IPR036689">
    <property type="entry name" value="ESAT-6-like_sf"/>
</dbReference>
<dbReference type="SUPFAM" id="SSF140453">
    <property type="entry name" value="EsxAB dimer-like"/>
    <property type="match status" value="1"/>
</dbReference>
<keyword evidence="2" id="KW-1185">Reference proteome</keyword>
<comment type="caution">
    <text evidence="1">The sequence shown here is derived from an EMBL/GenBank/DDBJ whole genome shotgun (WGS) entry which is preliminary data.</text>
</comment>